<dbReference type="EMBL" id="JACHXK010000007">
    <property type="protein sequence ID" value="MBB3111450.1"/>
    <property type="molecule type" value="Genomic_DNA"/>
</dbReference>
<dbReference type="Proteomes" id="UP000570361">
    <property type="component" value="Unassembled WGS sequence"/>
</dbReference>
<keyword evidence="2" id="KW-0732">Signal</keyword>
<feature type="signal peptide" evidence="2">
    <location>
        <begin position="1"/>
        <end position="31"/>
    </location>
</feature>
<dbReference type="Pfam" id="PF12006">
    <property type="entry name" value="DUF3500"/>
    <property type="match status" value="1"/>
</dbReference>
<feature type="domain" description="Copper amine oxidase-like N-terminal" evidence="3">
    <location>
        <begin position="64"/>
        <end position="102"/>
    </location>
</feature>
<feature type="region of interest" description="Disordered" evidence="1">
    <location>
        <begin position="101"/>
        <end position="141"/>
    </location>
</feature>
<evidence type="ECO:0000256" key="1">
    <source>
        <dbReference type="SAM" id="MobiDB-lite"/>
    </source>
</evidence>
<protein>
    <recommendedName>
        <fullName evidence="3">Copper amine oxidase-like N-terminal domain-containing protein</fullName>
    </recommendedName>
</protein>
<dbReference type="AlphaFoldDB" id="A0A7W5AZ45"/>
<evidence type="ECO:0000256" key="2">
    <source>
        <dbReference type="SAM" id="SignalP"/>
    </source>
</evidence>
<keyword evidence="5" id="KW-1185">Reference proteome</keyword>
<proteinExistence type="predicted"/>
<evidence type="ECO:0000313" key="4">
    <source>
        <dbReference type="EMBL" id="MBB3111450.1"/>
    </source>
</evidence>
<dbReference type="PANTHER" id="PTHR37489">
    <property type="entry name" value="DUF3500 DOMAIN-CONTAINING PROTEIN"/>
    <property type="match status" value="1"/>
</dbReference>
<reference evidence="4 5" key="1">
    <citation type="submission" date="2020-08" db="EMBL/GenBank/DDBJ databases">
        <title>Genomic Encyclopedia of Type Strains, Phase III (KMG-III): the genomes of soil and plant-associated and newly described type strains.</title>
        <authorList>
            <person name="Whitman W."/>
        </authorList>
    </citation>
    <scope>NUCLEOTIDE SEQUENCE [LARGE SCALE GENOMIC DNA]</scope>
    <source>
        <strain evidence="4 5">CECT 5862</strain>
    </source>
</reference>
<dbReference type="Pfam" id="PF07833">
    <property type="entry name" value="Cu_amine_oxidN1"/>
    <property type="match status" value="1"/>
</dbReference>
<name>A0A7W5AZ45_9BACL</name>
<feature type="chain" id="PRO_5031371826" description="Copper amine oxidase-like N-terminal domain-containing protein" evidence="2">
    <location>
        <begin position="32"/>
        <end position="476"/>
    </location>
</feature>
<dbReference type="InterPro" id="IPR012854">
    <property type="entry name" value="Cu_amine_oxidase-like_N"/>
</dbReference>
<sequence>MRKLPTLKGYKGFIAGVALTAVVTVPFTSLAATATKSVAATFANIKVTLDGTAVSLKDGSGNAVEPLTYNGSVYVPLRAVSDVLGYGVSFDNTTKTVKLTGSTSTTAAGGAEGTPPGAPPTGGAEGTPPGAPPTGSTDTSTRVTDVAASIANDTTASTAQSTTDAQTAKIVELANAFMATLTDEQKESLQYDLTAENAAVWSNLPAGNVSRNGLMFASLSEESLTALKALAAQALGDSGYDTFKQIILADEYLATDNNTQMWDADLYYVAFLGTPSTTSAWTLQISGHHYASNITYNGQQTSATPVFVGVEPQTFTYNNVAYEPLATRHDAMYAMIQSLSTTELATAKLAKSFDDVLVGPGQDGNFPASEGIAVSSLSDDQQELVKAAITAWVQDTSPDISSELLEAYLSDEALAATKIAWSGSTDSSVHGSYIRIDGPRVWIEFVCQTGVAYKDQIHFHTVWRDKLADYGGSFNG</sequence>
<gene>
    <name evidence="4" type="ORF">FHS18_003518</name>
</gene>
<dbReference type="PANTHER" id="PTHR37489:SF1">
    <property type="entry name" value="DUF3500 DOMAIN-CONTAINING PROTEIN"/>
    <property type="match status" value="1"/>
</dbReference>
<organism evidence="4 5">
    <name type="scientific">Paenibacillus phyllosphaerae</name>
    <dbReference type="NCBI Taxonomy" id="274593"/>
    <lineage>
        <taxon>Bacteria</taxon>
        <taxon>Bacillati</taxon>
        <taxon>Bacillota</taxon>
        <taxon>Bacilli</taxon>
        <taxon>Bacillales</taxon>
        <taxon>Paenibacillaceae</taxon>
        <taxon>Paenibacillus</taxon>
    </lineage>
</organism>
<evidence type="ECO:0000313" key="5">
    <source>
        <dbReference type="Proteomes" id="UP000570361"/>
    </source>
</evidence>
<feature type="compositionally biased region" description="Low complexity" evidence="1">
    <location>
        <begin position="101"/>
        <end position="115"/>
    </location>
</feature>
<dbReference type="SUPFAM" id="SSF55383">
    <property type="entry name" value="Copper amine oxidase, domain N"/>
    <property type="match status" value="1"/>
</dbReference>
<dbReference type="InterPro" id="IPR036582">
    <property type="entry name" value="Mao_N_sf"/>
</dbReference>
<accession>A0A7W5AZ45</accession>
<evidence type="ECO:0000259" key="3">
    <source>
        <dbReference type="Pfam" id="PF07833"/>
    </source>
</evidence>
<comment type="caution">
    <text evidence="4">The sequence shown here is derived from an EMBL/GenBank/DDBJ whole genome shotgun (WGS) entry which is preliminary data.</text>
</comment>
<dbReference type="RefSeq" id="WP_221401358.1">
    <property type="nucleotide sequence ID" value="NZ_JACHXK010000007.1"/>
</dbReference>
<dbReference type="InterPro" id="IPR021889">
    <property type="entry name" value="DUF3500"/>
</dbReference>